<dbReference type="EMBL" id="VCDI01000003">
    <property type="protein sequence ID" value="TLU72499.1"/>
    <property type="molecule type" value="Genomic_DNA"/>
</dbReference>
<evidence type="ECO:0000256" key="6">
    <source>
        <dbReference type="SAM" id="Phobius"/>
    </source>
</evidence>
<dbReference type="SUPFAM" id="SSF103473">
    <property type="entry name" value="MFS general substrate transporter"/>
    <property type="match status" value="1"/>
</dbReference>
<evidence type="ECO:0000256" key="4">
    <source>
        <dbReference type="ARBA" id="ARBA00023136"/>
    </source>
</evidence>
<feature type="transmembrane region" description="Helical" evidence="6">
    <location>
        <begin position="312"/>
        <end position="328"/>
    </location>
</feature>
<feature type="transmembrane region" description="Helical" evidence="6">
    <location>
        <begin position="224"/>
        <end position="243"/>
    </location>
</feature>
<evidence type="ECO:0000256" key="2">
    <source>
        <dbReference type="ARBA" id="ARBA00022692"/>
    </source>
</evidence>
<feature type="transmembrane region" description="Helical" evidence="6">
    <location>
        <begin position="388"/>
        <end position="408"/>
    </location>
</feature>
<evidence type="ECO:0000313" key="7">
    <source>
        <dbReference type="EMBL" id="TLU72499.1"/>
    </source>
</evidence>
<reference evidence="7 8" key="1">
    <citation type="submission" date="2019-05" db="EMBL/GenBank/DDBJ databases">
        <authorList>
            <person name="Pankratov T."/>
            <person name="Grouzdev D."/>
        </authorList>
    </citation>
    <scope>NUCLEOTIDE SEQUENCE [LARGE SCALE GENOMIC DNA]</scope>
    <source>
        <strain evidence="7 8">KEBCLARHB70R</strain>
    </source>
</reference>
<name>A0A5R9J6A4_9PROT</name>
<evidence type="ECO:0000313" key="8">
    <source>
        <dbReference type="Proteomes" id="UP000305654"/>
    </source>
</evidence>
<dbReference type="PANTHER" id="PTHR23514">
    <property type="entry name" value="BYPASS OF STOP CODON PROTEIN 6"/>
    <property type="match status" value="1"/>
</dbReference>
<dbReference type="InterPro" id="IPR011701">
    <property type="entry name" value="MFS"/>
</dbReference>
<dbReference type="InterPro" id="IPR051788">
    <property type="entry name" value="MFS_Transporter"/>
</dbReference>
<organism evidence="7 8">
    <name type="scientific">Lichenicoccus roseus</name>
    <dbReference type="NCBI Taxonomy" id="2683649"/>
    <lineage>
        <taxon>Bacteria</taxon>
        <taxon>Pseudomonadati</taxon>
        <taxon>Pseudomonadota</taxon>
        <taxon>Alphaproteobacteria</taxon>
        <taxon>Acetobacterales</taxon>
        <taxon>Acetobacteraceae</taxon>
        <taxon>Lichenicoccus</taxon>
    </lineage>
</organism>
<keyword evidence="2 6" id="KW-0812">Transmembrane</keyword>
<keyword evidence="4 6" id="KW-0472">Membrane</keyword>
<evidence type="ECO:0000256" key="5">
    <source>
        <dbReference type="SAM" id="MobiDB-lite"/>
    </source>
</evidence>
<feature type="transmembrane region" description="Helical" evidence="6">
    <location>
        <begin position="509"/>
        <end position="530"/>
    </location>
</feature>
<feature type="compositionally biased region" description="Basic and acidic residues" evidence="5">
    <location>
        <begin position="128"/>
        <end position="143"/>
    </location>
</feature>
<dbReference type="CDD" id="cd17393">
    <property type="entry name" value="MFS_MosC_like"/>
    <property type="match status" value="1"/>
</dbReference>
<gene>
    <name evidence="7" type="ORF">FE263_10565</name>
</gene>
<feature type="transmembrane region" description="Helical" evidence="6">
    <location>
        <begin position="448"/>
        <end position="469"/>
    </location>
</feature>
<dbReference type="Pfam" id="PF07690">
    <property type="entry name" value="MFS_1"/>
    <property type="match status" value="1"/>
</dbReference>
<feature type="region of interest" description="Disordered" evidence="5">
    <location>
        <begin position="128"/>
        <end position="149"/>
    </location>
</feature>
<feature type="compositionally biased region" description="Basic and acidic residues" evidence="5">
    <location>
        <begin position="48"/>
        <end position="63"/>
    </location>
</feature>
<feature type="transmembrane region" description="Helical" evidence="6">
    <location>
        <begin position="420"/>
        <end position="442"/>
    </location>
</feature>
<dbReference type="GO" id="GO:0022857">
    <property type="term" value="F:transmembrane transporter activity"/>
    <property type="evidence" value="ECO:0007669"/>
    <property type="project" value="InterPro"/>
</dbReference>
<feature type="transmembrane region" description="Helical" evidence="6">
    <location>
        <begin position="162"/>
        <end position="181"/>
    </location>
</feature>
<feature type="transmembrane region" description="Helical" evidence="6">
    <location>
        <begin position="193"/>
        <end position="212"/>
    </location>
</feature>
<dbReference type="PANTHER" id="PTHR23514:SF13">
    <property type="entry name" value="INNER MEMBRANE PROTEIN YBJJ"/>
    <property type="match status" value="1"/>
</dbReference>
<dbReference type="InterPro" id="IPR036259">
    <property type="entry name" value="MFS_trans_sf"/>
</dbReference>
<dbReference type="GO" id="GO:0016020">
    <property type="term" value="C:membrane"/>
    <property type="evidence" value="ECO:0007669"/>
    <property type="project" value="UniProtKB-SubCell"/>
</dbReference>
<dbReference type="AlphaFoldDB" id="A0A5R9J6A4"/>
<dbReference type="OrthoDB" id="9810941at2"/>
<feature type="transmembrane region" description="Helical" evidence="6">
    <location>
        <begin position="288"/>
        <end position="306"/>
    </location>
</feature>
<feature type="region of interest" description="Disordered" evidence="5">
    <location>
        <begin position="1"/>
        <end position="63"/>
    </location>
</feature>
<comment type="subcellular location">
    <subcellularLocation>
        <location evidence="1">Membrane</location>
        <topology evidence="1">Multi-pass membrane protein</topology>
    </subcellularLocation>
</comment>
<dbReference type="Gene3D" id="1.20.1250.20">
    <property type="entry name" value="MFS general substrate transporter like domains"/>
    <property type="match status" value="2"/>
</dbReference>
<accession>A0A5R9J6A4</accession>
<evidence type="ECO:0000256" key="1">
    <source>
        <dbReference type="ARBA" id="ARBA00004141"/>
    </source>
</evidence>
<keyword evidence="3 6" id="KW-1133">Transmembrane helix</keyword>
<keyword evidence="8" id="KW-1185">Reference proteome</keyword>
<feature type="transmembrane region" description="Helical" evidence="6">
    <location>
        <begin position="481"/>
        <end position="503"/>
    </location>
</feature>
<feature type="transmembrane region" description="Helical" evidence="6">
    <location>
        <begin position="249"/>
        <end position="267"/>
    </location>
</feature>
<proteinExistence type="predicted"/>
<feature type="transmembrane region" description="Helical" evidence="6">
    <location>
        <begin position="349"/>
        <end position="368"/>
    </location>
</feature>
<sequence length="538" mass="55034">MGRGRGPRGDAKGDRRPHRVLAVADARHPGGDLLGADRRRHQAAAADDPGRPRDLEQAGADRRAQSLVRVGTGAAHAAAGGRAPAQAALHHPGEGSAADLHHLRHQGGDAAGGLPALPGEWPARAFQDARHADPAAAARHQEPVRGQLSPLPESAVRRARRAVSVTFAAHGTLFGTWATLIPLVKERLRLEPGVLGLALICGAVGGVIAMQLAPRLMRGLGAPLLQRAAMLLGCVMLPMAVLAGGAWQLGGALLLMGAGIGTVDLVMNAQAVQVETRMQRPVMSGLHGLWSLGALSGAGIGALLLTLLPPPWQAFVLAGSAFAAVFLVSRTQLPMQEGERSNADARPRLLLQPVLILTGALMGLAFGVEGALLDWSAIFLREYHHVPKAAAGLGYAAFAGATLSGRLCGDWLRSRLGDRTVLACVGFAGVCLGAAVLSPVTWLTVLGFALTGLALCNAAPILFNVAGRIGADLGSAGSTRAVGGVTTLAYAGVMAMPPLLGLVAQHSSLTVALGLVACMAVVLGASAFMLPARLASGS</sequence>
<comment type="caution">
    <text evidence="7">The sequence shown here is derived from an EMBL/GenBank/DDBJ whole genome shotgun (WGS) entry which is preliminary data.</text>
</comment>
<evidence type="ECO:0000256" key="3">
    <source>
        <dbReference type="ARBA" id="ARBA00022989"/>
    </source>
</evidence>
<protein>
    <submittedName>
        <fullName evidence="7">MFS transporter</fullName>
    </submittedName>
</protein>
<dbReference type="Proteomes" id="UP000305654">
    <property type="component" value="Unassembled WGS sequence"/>
</dbReference>